<dbReference type="InterPro" id="IPR011006">
    <property type="entry name" value="CheY-like_superfamily"/>
</dbReference>
<dbReference type="InterPro" id="IPR036890">
    <property type="entry name" value="HATPase_C_sf"/>
</dbReference>
<evidence type="ECO:0000259" key="8">
    <source>
        <dbReference type="PROSITE" id="PS50112"/>
    </source>
</evidence>
<proteinExistence type="predicted"/>
<dbReference type="SUPFAM" id="SSF47384">
    <property type="entry name" value="Homodimeric domain of signal transducing histidine kinase"/>
    <property type="match status" value="1"/>
</dbReference>
<feature type="modified residue" description="4-aspartylphosphate" evidence="4">
    <location>
        <position position="454"/>
    </location>
</feature>
<dbReference type="CDD" id="cd00082">
    <property type="entry name" value="HisKA"/>
    <property type="match status" value="1"/>
</dbReference>
<dbReference type="AlphaFoldDB" id="A0A4P6HQV4"/>
<dbReference type="InterPro" id="IPR036097">
    <property type="entry name" value="HisK_dim/P_sf"/>
</dbReference>
<accession>A0A4P6HQV4</accession>
<keyword evidence="9" id="KW-0418">Kinase</keyword>
<dbReference type="PROSITE" id="PS50112">
    <property type="entry name" value="PAS"/>
    <property type="match status" value="1"/>
</dbReference>
<feature type="region of interest" description="Disordered" evidence="5">
    <location>
        <begin position="78"/>
        <end position="101"/>
    </location>
</feature>
<dbReference type="GO" id="GO:0006355">
    <property type="term" value="P:regulation of DNA-templated transcription"/>
    <property type="evidence" value="ECO:0007669"/>
    <property type="project" value="InterPro"/>
</dbReference>
<dbReference type="Pfam" id="PF00989">
    <property type="entry name" value="PAS"/>
    <property type="match status" value="1"/>
</dbReference>
<evidence type="ECO:0000313" key="9">
    <source>
        <dbReference type="EMBL" id="QAZ69196.1"/>
    </source>
</evidence>
<evidence type="ECO:0000256" key="3">
    <source>
        <dbReference type="ARBA" id="ARBA00022553"/>
    </source>
</evidence>
<dbReference type="InterPro" id="IPR000014">
    <property type="entry name" value="PAS"/>
</dbReference>
<dbReference type="Gene3D" id="3.30.450.20">
    <property type="entry name" value="PAS domain"/>
    <property type="match status" value="1"/>
</dbReference>
<dbReference type="EMBL" id="CP026538">
    <property type="protein sequence ID" value="QAZ69196.1"/>
    <property type="molecule type" value="Genomic_DNA"/>
</dbReference>
<reference evidence="9 10" key="1">
    <citation type="submission" date="2018-02" db="EMBL/GenBank/DDBJ databases">
        <title>Genome sequence of Desulfovibrio carbinolicus DSM 3852.</title>
        <authorList>
            <person name="Wilbanks E."/>
            <person name="Skennerton C.T."/>
            <person name="Orphan V.J."/>
        </authorList>
    </citation>
    <scope>NUCLEOTIDE SEQUENCE [LARGE SCALE GENOMIC DNA]</scope>
    <source>
        <strain evidence="9 10">DSM 3852</strain>
    </source>
</reference>
<protein>
    <recommendedName>
        <fullName evidence="2">histidine kinase</fullName>
        <ecNumber evidence="2">2.7.13.3</ecNumber>
    </recommendedName>
</protein>
<evidence type="ECO:0000256" key="4">
    <source>
        <dbReference type="PROSITE-ProRule" id="PRU00169"/>
    </source>
</evidence>
<dbReference type="InterPro" id="IPR003594">
    <property type="entry name" value="HATPase_dom"/>
</dbReference>
<dbReference type="PANTHER" id="PTHR45339:SF5">
    <property type="entry name" value="HISTIDINE KINASE"/>
    <property type="match status" value="1"/>
</dbReference>
<name>A0A4P6HQV4_9BACT</name>
<dbReference type="PROSITE" id="PS50109">
    <property type="entry name" value="HIS_KIN"/>
    <property type="match status" value="1"/>
</dbReference>
<dbReference type="InterPro" id="IPR035965">
    <property type="entry name" value="PAS-like_dom_sf"/>
</dbReference>
<feature type="domain" description="Response regulatory" evidence="7">
    <location>
        <begin position="405"/>
        <end position="524"/>
    </location>
</feature>
<evidence type="ECO:0000256" key="1">
    <source>
        <dbReference type="ARBA" id="ARBA00000085"/>
    </source>
</evidence>
<keyword evidence="9" id="KW-0808">Transferase</keyword>
<dbReference type="SUPFAM" id="SSF55874">
    <property type="entry name" value="ATPase domain of HSP90 chaperone/DNA topoisomerase II/histidine kinase"/>
    <property type="match status" value="1"/>
</dbReference>
<dbReference type="CDD" id="cd00130">
    <property type="entry name" value="PAS"/>
    <property type="match status" value="1"/>
</dbReference>
<evidence type="ECO:0000256" key="2">
    <source>
        <dbReference type="ARBA" id="ARBA00012438"/>
    </source>
</evidence>
<dbReference type="Gene3D" id="3.40.50.2300">
    <property type="match status" value="1"/>
</dbReference>
<dbReference type="SMART" id="SM00448">
    <property type="entry name" value="REC"/>
    <property type="match status" value="1"/>
</dbReference>
<dbReference type="Pfam" id="PF02518">
    <property type="entry name" value="HATPase_c"/>
    <property type="match status" value="1"/>
</dbReference>
<dbReference type="Gene3D" id="1.10.287.130">
    <property type="match status" value="1"/>
</dbReference>
<feature type="domain" description="PAS" evidence="8">
    <location>
        <begin position="25"/>
        <end position="81"/>
    </location>
</feature>
<keyword evidence="3 4" id="KW-0597">Phosphoprotein</keyword>
<dbReference type="InterPro" id="IPR003661">
    <property type="entry name" value="HisK_dim/P_dom"/>
</dbReference>
<dbReference type="EC" id="2.7.13.3" evidence="2"/>
<sequence length="540" mass="57488">MTSPEQPASAPGGSKDAPRADRSDDARYWRLFFEQSAMGILVGDATGRILEANPMALRLLGYDRAGLVGANMADIVHPDDQAATSPDDNHRAALGGRPRHMDRRYRRADGTYLPVAVSFGLLDKQAGTVQVMFRDVSARQALEKQRVAALTKAEAAGAIKSAFLAQMSHELRTPLNGIMGMLQLAQAACPGEEVADYLDTAMESARGLLRILSDLLEVTNIQGGQVRLAKEVFDLDEAIAPVAASLTYEANIKGLRFVQRVAPDVPRHLRGDAARLRQILFALAGNAIKFTTEGQVVLSVETVPGNEPLLLRFGLSDSGIGIPREQLPGLFEPFAQARPHGAGLFGGAGLGLCIAKGLAEEMGGEIMLASEVGRGTDVRVTLPFALPESEPARPVREPAPLAGKRVLVAEDEAVNRLTIRVMLQKLGCRPQLVENGRQALAALAEGTFDCVLMDMRMPELDGLSAVRAMRRGEAGPAARTMPVVALTAHALAEDRCAALEAGVDAYLVKPVDMAELGLTLGQVMSQAGSQGRDGSRGACR</sequence>
<dbReference type="InterPro" id="IPR001789">
    <property type="entry name" value="Sig_transdc_resp-reg_receiver"/>
</dbReference>
<feature type="region of interest" description="Disordered" evidence="5">
    <location>
        <begin position="1"/>
        <end position="21"/>
    </location>
</feature>
<dbReference type="Proteomes" id="UP000293296">
    <property type="component" value="Chromosome"/>
</dbReference>
<dbReference type="Pfam" id="PF00512">
    <property type="entry name" value="HisKA"/>
    <property type="match status" value="1"/>
</dbReference>
<dbReference type="SMART" id="SM00387">
    <property type="entry name" value="HATPase_c"/>
    <property type="match status" value="1"/>
</dbReference>
<dbReference type="NCBIfam" id="TIGR00229">
    <property type="entry name" value="sensory_box"/>
    <property type="match status" value="1"/>
</dbReference>
<dbReference type="KEGG" id="dcb:C3Y92_18910"/>
<dbReference type="InterPro" id="IPR013767">
    <property type="entry name" value="PAS_fold"/>
</dbReference>
<dbReference type="SMART" id="SM00388">
    <property type="entry name" value="HisKA"/>
    <property type="match status" value="1"/>
</dbReference>
<dbReference type="Pfam" id="PF00072">
    <property type="entry name" value="Response_reg"/>
    <property type="match status" value="1"/>
</dbReference>
<evidence type="ECO:0000313" key="10">
    <source>
        <dbReference type="Proteomes" id="UP000293296"/>
    </source>
</evidence>
<dbReference type="PROSITE" id="PS50110">
    <property type="entry name" value="RESPONSE_REGULATORY"/>
    <property type="match status" value="1"/>
</dbReference>
<gene>
    <name evidence="9" type="ORF">C3Y92_18910</name>
</gene>
<dbReference type="OrthoDB" id="219325at2"/>
<evidence type="ECO:0000259" key="7">
    <source>
        <dbReference type="PROSITE" id="PS50110"/>
    </source>
</evidence>
<feature type="domain" description="Histidine kinase" evidence="6">
    <location>
        <begin position="166"/>
        <end position="386"/>
    </location>
</feature>
<evidence type="ECO:0000259" key="6">
    <source>
        <dbReference type="PROSITE" id="PS50109"/>
    </source>
</evidence>
<dbReference type="InterPro" id="IPR004358">
    <property type="entry name" value="Sig_transdc_His_kin-like_C"/>
</dbReference>
<dbReference type="PANTHER" id="PTHR45339">
    <property type="entry name" value="HYBRID SIGNAL TRANSDUCTION HISTIDINE KINASE J"/>
    <property type="match status" value="1"/>
</dbReference>
<organism evidence="9 10">
    <name type="scientific">Solidesulfovibrio carbinolicus</name>
    <dbReference type="NCBI Taxonomy" id="296842"/>
    <lineage>
        <taxon>Bacteria</taxon>
        <taxon>Pseudomonadati</taxon>
        <taxon>Thermodesulfobacteriota</taxon>
        <taxon>Desulfovibrionia</taxon>
        <taxon>Desulfovibrionales</taxon>
        <taxon>Desulfovibrionaceae</taxon>
        <taxon>Solidesulfovibrio</taxon>
    </lineage>
</organism>
<dbReference type="CDD" id="cd17546">
    <property type="entry name" value="REC_hyHK_CKI1_RcsC-like"/>
    <property type="match status" value="1"/>
</dbReference>
<dbReference type="PRINTS" id="PR00344">
    <property type="entry name" value="BCTRLSENSOR"/>
</dbReference>
<dbReference type="RefSeq" id="WP_129355360.1">
    <property type="nucleotide sequence ID" value="NZ_CP026538.1"/>
</dbReference>
<keyword evidence="10" id="KW-1185">Reference proteome</keyword>
<comment type="catalytic activity">
    <reaction evidence="1">
        <text>ATP + protein L-histidine = ADP + protein N-phospho-L-histidine.</text>
        <dbReference type="EC" id="2.7.13.3"/>
    </reaction>
</comment>
<dbReference type="SMART" id="SM00091">
    <property type="entry name" value="PAS"/>
    <property type="match status" value="1"/>
</dbReference>
<dbReference type="SUPFAM" id="SSF55785">
    <property type="entry name" value="PYP-like sensor domain (PAS domain)"/>
    <property type="match status" value="1"/>
</dbReference>
<dbReference type="SUPFAM" id="SSF52172">
    <property type="entry name" value="CheY-like"/>
    <property type="match status" value="1"/>
</dbReference>
<dbReference type="InterPro" id="IPR005467">
    <property type="entry name" value="His_kinase_dom"/>
</dbReference>
<dbReference type="GO" id="GO:0000155">
    <property type="term" value="F:phosphorelay sensor kinase activity"/>
    <property type="evidence" value="ECO:0007669"/>
    <property type="project" value="InterPro"/>
</dbReference>
<evidence type="ECO:0000256" key="5">
    <source>
        <dbReference type="SAM" id="MobiDB-lite"/>
    </source>
</evidence>
<dbReference type="Gene3D" id="3.30.565.10">
    <property type="entry name" value="Histidine kinase-like ATPase, C-terminal domain"/>
    <property type="match status" value="1"/>
</dbReference>